<dbReference type="AlphaFoldDB" id="H1V5W8"/>
<dbReference type="EMBL" id="CACQ02001618">
    <property type="protein sequence ID" value="CCF35620.1"/>
    <property type="molecule type" value="Genomic_DNA"/>
</dbReference>
<feature type="domain" description="ELP1 first N-terminal beta-propeller" evidence="1">
    <location>
        <begin position="1"/>
        <end position="105"/>
    </location>
</feature>
<organism evidence="2 3">
    <name type="scientific">Colletotrichum higginsianum (strain IMI 349063)</name>
    <name type="common">Crucifer anthracnose fungus</name>
    <dbReference type="NCBI Taxonomy" id="759273"/>
    <lineage>
        <taxon>Eukaryota</taxon>
        <taxon>Fungi</taxon>
        <taxon>Dikarya</taxon>
        <taxon>Ascomycota</taxon>
        <taxon>Pezizomycotina</taxon>
        <taxon>Sordariomycetes</taxon>
        <taxon>Hypocreomycetidae</taxon>
        <taxon>Glomerellales</taxon>
        <taxon>Glomerellaceae</taxon>
        <taxon>Colletotrichum</taxon>
        <taxon>Colletotrichum destructivum species complex</taxon>
    </lineage>
</organism>
<evidence type="ECO:0000313" key="2">
    <source>
        <dbReference type="EMBL" id="CCF35620.1"/>
    </source>
</evidence>
<dbReference type="UniPathway" id="UPA00988"/>
<evidence type="ECO:0000313" key="3">
    <source>
        <dbReference type="Proteomes" id="UP000007174"/>
    </source>
</evidence>
<dbReference type="HOGENOM" id="CLU_2236417_0_0_1"/>
<proteinExistence type="predicted"/>
<dbReference type="eggNOG" id="KOG1920">
    <property type="taxonomic scope" value="Eukaryota"/>
</dbReference>
<sequence>MRNLRNIRFSAWEQQQDVTVTACCWDPAKDELLCTTGPTEAKATVELVRLSDHHQEQQIKSHTVTSWDAPSPSPDLPADKVVSLHHFADTLTTCVILEGGDIVYV</sequence>
<dbReference type="STRING" id="759273.H1V5W8"/>
<dbReference type="Pfam" id="PF04762">
    <property type="entry name" value="Beta-prop_ELP1_1st"/>
    <property type="match status" value="1"/>
</dbReference>
<dbReference type="InterPro" id="IPR056164">
    <property type="entry name" value="Beta-prop_ELP1_1st"/>
</dbReference>
<accession>H1V5W8</accession>
<dbReference type="VEuPathDB" id="FungiDB:CH63R_10093"/>
<name>H1V5W8_COLHI</name>
<dbReference type="Proteomes" id="UP000007174">
    <property type="component" value="Unassembled WGS sequence"/>
</dbReference>
<protein>
    <recommendedName>
        <fullName evidence="1">ELP1 first N-terminal beta-propeller domain-containing protein</fullName>
    </recommendedName>
</protein>
<reference evidence="3" key="1">
    <citation type="journal article" date="2012" name="Nat. Genet.">
        <title>Lifestyle transitions in plant pathogenic Colletotrichum fungi deciphered by genome and transcriptome analyses.</title>
        <authorList>
            <person name="O'Connell R.J."/>
            <person name="Thon M.R."/>
            <person name="Hacquard S."/>
            <person name="Amyotte S.G."/>
            <person name="Kleemann J."/>
            <person name="Torres M.F."/>
            <person name="Damm U."/>
            <person name="Buiate E.A."/>
            <person name="Epstein L."/>
            <person name="Alkan N."/>
            <person name="Altmueller J."/>
            <person name="Alvarado-Balderrama L."/>
            <person name="Bauser C.A."/>
            <person name="Becker C."/>
            <person name="Birren B.W."/>
            <person name="Chen Z."/>
            <person name="Choi J."/>
            <person name="Crouch J.A."/>
            <person name="Duvick J.P."/>
            <person name="Farman M.A."/>
            <person name="Gan P."/>
            <person name="Heiman D."/>
            <person name="Henrissat B."/>
            <person name="Howard R.J."/>
            <person name="Kabbage M."/>
            <person name="Koch C."/>
            <person name="Kracher B."/>
            <person name="Kubo Y."/>
            <person name="Law A.D."/>
            <person name="Lebrun M.-H."/>
            <person name="Lee Y.-H."/>
            <person name="Miyara I."/>
            <person name="Moore N."/>
            <person name="Neumann U."/>
            <person name="Nordstroem K."/>
            <person name="Panaccione D.G."/>
            <person name="Panstruga R."/>
            <person name="Place M."/>
            <person name="Proctor R.H."/>
            <person name="Prusky D."/>
            <person name="Rech G."/>
            <person name="Reinhardt R."/>
            <person name="Rollins J.A."/>
            <person name="Rounsley S."/>
            <person name="Schardl C.L."/>
            <person name="Schwartz D.C."/>
            <person name="Shenoy N."/>
            <person name="Shirasu K."/>
            <person name="Sikhakolli U.R."/>
            <person name="Stueber K."/>
            <person name="Sukno S.A."/>
            <person name="Sweigard J.A."/>
            <person name="Takano Y."/>
            <person name="Takahara H."/>
            <person name="Trail F."/>
            <person name="van der Does H.C."/>
            <person name="Voll L.M."/>
            <person name="Will I."/>
            <person name="Young S."/>
            <person name="Zeng Q."/>
            <person name="Zhang J."/>
            <person name="Zhou S."/>
            <person name="Dickman M.B."/>
            <person name="Schulze-Lefert P."/>
            <person name="Ver Loren van Themaat E."/>
            <person name="Ma L.-J."/>
            <person name="Vaillancourt L.J."/>
        </authorList>
    </citation>
    <scope>NUCLEOTIDE SEQUENCE [LARGE SCALE GENOMIC DNA]</scope>
    <source>
        <strain evidence="3">IMI 349063</strain>
    </source>
</reference>
<evidence type="ECO:0000259" key="1">
    <source>
        <dbReference type="Pfam" id="PF04762"/>
    </source>
</evidence>
<gene>
    <name evidence="2" type="ORF">CH063_07360</name>
</gene>